<dbReference type="NCBIfam" id="TIGR01855">
    <property type="entry name" value="IMP_synth_hisH"/>
    <property type="match status" value="1"/>
</dbReference>
<feature type="active site" description="Nucleophile" evidence="12 13">
    <location>
        <position position="83"/>
    </location>
</feature>
<dbReference type="GO" id="GO:0000107">
    <property type="term" value="F:imidazoleglycerol-phosphate synthase activity"/>
    <property type="evidence" value="ECO:0007669"/>
    <property type="project" value="UniProtKB-UniRule"/>
</dbReference>
<comment type="pathway">
    <text evidence="2 12">Amino-acid biosynthesis; L-histidine biosynthesis; L-histidine from 5-phospho-alpha-D-ribose 1-diphosphate: step 5/9.</text>
</comment>
<name>A0A1G8ULV1_9GAMM</name>
<evidence type="ECO:0000256" key="3">
    <source>
        <dbReference type="ARBA" id="ARBA00011152"/>
    </source>
</evidence>
<feature type="active site" evidence="12 13">
    <location>
        <position position="182"/>
    </location>
</feature>
<evidence type="ECO:0000313" key="15">
    <source>
        <dbReference type="EMBL" id="SDJ54808.1"/>
    </source>
</evidence>
<evidence type="ECO:0000256" key="4">
    <source>
        <dbReference type="ARBA" id="ARBA00022490"/>
    </source>
</evidence>
<evidence type="ECO:0000313" key="16">
    <source>
        <dbReference type="Proteomes" id="UP000199527"/>
    </source>
</evidence>
<dbReference type="Proteomes" id="UP000199527">
    <property type="component" value="Unassembled WGS sequence"/>
</dbReference>
<keyword evidence="8 12" id="KW-0368">Histidine biosynthesis</keyword>
<dbReference type="InterPro" id="IPR029062">
    <property type="entry name" value="Class_I_gatase-like"/>
</dbReference>
<gene>
    <name evidence="12" type="primary">hisH</name>
    <name evidence="15" type="ORF">SAMN04488540_109134</name>
</gene>
<dbReference type="SUPFAM" id="SSF52317">
    <property type="entry name" value="Class I glutamine amidotransferase-like"/>
    <property type="match status" value="1"/>
</dbReference>
<keyword evidence="9 12" id="KW-0456">Lyase</keyword>
<dbReference type="PRINTS" id="PR00097">
    <property type="entry name" value="ANTSNTHASEII"/>
</dbReference>
<evidence type="ECO:0000259" key="14">
    <source>
        <dbReference type="Pfam" id="PF00117"/>
    </source>
</evidence>
<dbReference type="GO" id="GO:0004359">
    <property type="term" value="F:glutaminase activity"/>
    <property type="evidence" value="ECO:0007669"/>
    <property type="project" value="UniProtKB-EC"/>
</dbReference>
<feature type="active site" evidence="12 13">
    <location>
        <position position="184"/>
    </location>
</feature>
<accession>A0A1G8ULV1</accession>
<dbReference type="AlphaFoldDB" id="A0A1G8ULV1"/>
<evidence type="ECO:0000256" key="12">
    <source>
        <dbReference type="HAMAP-Rule" id="MF_00278"/>
    </source>
</evidence>
<comment type="subcellular location">
    <subcellularLocation>
        <location evidence="1 12">Cytoplasm</location>
    </subcellularLocation>
</comment>
<dbReference type="GO" id="GO:0016829">
    <property type="term" value="F:lyase activity"/>
    <property type="evidence" value="ECO:0007669"/>
    <property type="project" value="UniProtKB-KW"/>
</dbReference>
<evidence type="ECO:0000256" key="8">
    <source>
        <dbReference type="ARBA" id="ARBA00023102"/>
    </source>
</evidence>
<evidence type="ECO:0000256" key="6">
    <source>
        <dbReference type="ARBA" id="ARBA00022801"/>
    </source>
</evidence>
<dbReference type="FunFam" id="3.40.50.880:FF:000009">
    <property type="entry name" value="Imidazole glycerol phosphate synthase subunit HisH"/>
    <property type="match status" value="1"/>
</dbReference>
<dbReference type="GO" id="GO:0005737">
    <property type="term" value="C:cytoplasm"/>
    <property type="evidence" value="ECO:0007669"/>
    <property type="project" value="UniProtKB-SubCell"/>
</dbReference>
<comment type="catalytic activity">
    <reaction evidence="11 12">
        <text>L-glutamine + H2O = L-glutamate + NH4(+)</text>
        <dbReference type="Rhea" id="RHEA:15889"/>
        <dbReference type="ChEBI" id="CHEBI:15377"/>
        <dbReference type="ChEBI" id="CHEBI:28938"/>
        <dbReference type="ChEBI" id="CHEBI:29985"/>
        <dbReference type="ChEBI" id="CHEBI:58359"/>
        <dbReference type="EC" id="3.5.1.2"/>
    </reaction>
</comment>
<feature type="domain" description="Glutamine amidotransferase" evidence="14">
    <location>
        <begin position="11"/>
        <end position="198"/>
    </location>
</feature>
<dbReference type="RefSeq" id="WP_090365510.1">
    <property type="nucleotide sequence ID" value="NZ_FNEM01000009.1"/>
</dbReference>
<sequence>MSQSQPKRVTIIDTGCANLSSVRFALLRLGAEVSVSRDPAQILASDRVILPGVGSAPAGMQALRDSGVLDSLGQLTQPLLGICLGMQLLGQSSDEGQAQLTGLLPFRCSKLKANGQPLPHMGWNTISPGDHPLFAGIAEGSYLYFVHSYAVAESELTLARCHYGQTFSAAVGRGNLMGVQFHPERSGPVGAKILQNFLEMPS</sequence>
<dbReference type="PIRSF" id="PIRSF000495">
    <property type="entry name" value="Amidotransf_hisH"/>
    <property type="match status" value="1"/>
</dbReference>
<dbReference type="Pfam" id="PF00117">
    <property type="entry name" value="GATase"/>
    <property type="match status" value="1"/>
</dbReference>
<evidence type="ECO:0000256" key="9">
    <source>
        <dbReference type="ARBA" id="ARBA00023239"/>
    </source>
</evidence>
<dbReference type="EC" id="3.5.1.2" evidence="12"/>
<evidence type="ECO:0000256" key="13">
    <source>
        <dbReference type="PIRSR" id="PIRSR000495-1"/>
    </source>
</evidence>
<evidence type="ECO:0000256" key="1">
    <source>
        <dbReference type="ARBA" id="ARBA00004496"/>
    </source>
</evidence>
<dbReference type="InterPro" id="IPR010139">
    <property type="entry name" value="Imidazole-glycPsynth_HisH"/>
</dbReference>
<keyword evidence="5 12" id="KW-0028">Amino-acid biosynthesis</keyword>
<organism evidence="15 16">
    <name type="scientific">Ferrimonas sediminum</name>
    <dbReference type="NCBI Taxonomy" id="718193"/>
    <lineage>
        <taxon>Bacteria</taxon>
        <taxon>Pseudomonadati</taxon>
        <taxon>Pseudomonadota</taxon>
        <taxon>Gammaproteobacteria</taxon>
        <taxon>Alteromonadales</taxon>
        <taxon>Ferrimonadaceae</taxon>
        <taxon>Ferrimonas</taxon>
    </lineage>
</organism>
<dbReference type="PANTHER" id="PTHR42701">
    <property type="entry name" value="IMIDAZOLE GLYCEROL PHOSPHATE SYNTHASE SUBUNIT HISH"/>
    <property type="match status" value="1"/>
</dbReference>
<evidence type="ECO:0000256" key="10">
    <source>
        <dbReference type="ARBA" id="ARBA00047838"/>
    </source>
</evidence>
<comment type="catalytic activity">
    <reaction evidence="10 12">
        <text>5-[(5-phospho-1-deoxy-D-ribulos-1-ylimino)methylamino]-1-(5-phospho-beta-D-ribosyl)imidazole-4-carboxamide + L-glutamine = D-erythro-1-(imidazol-4-yl)glycerol 3-phosphate + 5-amino-1-(5-phospho-beta-D-ribosyl)imidazole-4-carboxamide + L-glutamate + H(+)</text>
        <dbReference type="Rhea" id="RHEA:24793"/>
        <dbReference type="ChEBI" id="CHEBI:15378"/>
        <dbReference type="ChEBI" id="CHEBI:29985"/>
        <dbReference type="ChEBI" id="CHEBI:58278"/>
        <dbReference type="ChEBI" id="CHEBI:58359"/>
        <dbReference type="ChEBI" id="CHEBI:58475"/>
        <dbReference type="ChEBI" id="CHEBI:58525"/>
        <dbReference type="EC" id="4.3.2.10"/>
    </reaction>
</comment>
<dbReference type="InterPro" id="IPR017926">
    <property type="entry name" value="GATASE"/>
</dbReference>
<keyword evidence="7 12" id="KW-0315">Glutamine amidotransferase</keyword>
<keyword evidence="6 12" id="KW-0378">Hydrolase</keyword>
<evidence type="ECO:0000256" key="5">
    <source>
        <dbReference type="ARBA" id="ARBA00022605"/>
    </source>
</evidence>
<evidence type="ECO:0000256" key="11">
    <source>
        <dbReference type="ARBA" id="ARBA00049534"/>
    </source>
</evidence>
<keyword evidence="4 12" id="KW-0963">Cytoplasm</keyword>
<dbReference type="GO" id="GO:0000105">
    <property type="term" value="P:L-histidine biosynthetic process"/>
    <property type="evidence" value="ECO:0007669"/>
    <property type="project" value="UniProtKB-UniRule"/>
</dbReference>
<dbReference type="Gene3D" id="3.40.50.880">
    <property type="match status" value="1"/>
</dbReference>
<dbReference type="PANTHER" id="PTHR42701:SF1">
    <property type="entry name" value="IMIDAZOLE GLYCEROL PHOSPHATE SYNTHASE SUBUNIT HISH"/>
    <property type="match status" value="1"/>
</dbReference>
<evidence type="ECO:0000256" key="2">
    <source>
        <dbReference type="ARBA" id="ARBA00005091"/>
    </source>
</evidence>
<protein>
    <recommendedName>
        <fullName evidence="12">Imidazole glycerol phosphate synthase subunit HisH</fullName>
        <ecNumber evidence="12">4.3.2.10</ecNumber>
    </recommendedName>
    <alternativeName>
        <fullName evidence="12">IGP synthase glutaminase subunit</fullName>
        <ecNumber evidence="12">3.5.1.2</ecNumber>
    </alternativeName>
    <alternativeName>
        <fullName evidence="12">IGP synthase subunit HisH</fullName>
    </alternativeName>
    <alternativeName>
        <fullName evidence="12">ImGP synthase subunit HisH</fullName>
        <shortName evidence="12">IGPS subunit HisH</shortName>
    </alternativeName>
</protein>
<dbReference type="OrthoDB" id="9807137at2"/>
<dbReference type="EC" id="4.3.2.10" evidence="12"/>
<dbReference type="CDD" id="cd01748">
    <property type="entry name" value="GATase1_IGP_Synthase"/>
    <property type="match status" value="1"/>
</dbReference>
<proteinExistence type="inferred from homology"/>
<comment type="subunit">
    <text evidence="3 12">Heterodimer of HisH and HisF.</text>
</comment>
<reference evidence="16" key="1">
    <citation type="submission" date="2016-10" db="EMBL/GenBank/DDBJ databases">
        <authorList>
            <person name="Varghese N."/>
            <person name="Submissions S."/>
        </authorList>
    </citation>
    <scope>NUCLEOTIDE SEQUENCE [LARGE SCALE GENOMIC DNA]</scope>
    <source>
        <strain evidence="16">DSM 23317</strain>
    </source>
</reference>
<evidence type="ECO:0000256" key="7">
    <source>
        <dbReference type="ARBA" id="ARBA00022962"/>
    </source>
</evidence>
<dbReference type="HAMAP" id="MF_00278">
    <property type="entry name" value="HisH"/>
    <property type="match status" value="1"/>
</dbReference>
<comment type="function">
    <text evidence="12">IGPS catalyzes the conversion of PRFAR and glutamine to IGP, AICAR and glutamate. The HisH subunit catalyzes the hydrolysis of glutamine to glutamate and ammonia as part of the synthesis of IGP and AICAR. The resulting ammonia molecule is channeled to the active site of HisF.</text>
</comment>
<dbReference type="UniPathway" id="UPA00031">
    <property type="reaction ID" value="UER00010"/>
</dbReference>
<dbReference type="EMBL" id="FNEM01000009">
    <property type="protein sequence ID" value="SDJ54808.1"/>
    <property type="molecule type" value="Genomic_DNA"/>
</dbReference>
<keyword evidence="16" id="KW-1185">Reference proteome</keyword>
<dbReference type="PROSITE" id="PS51273">
    <property type="entry name" value="GATASE_TYPE_1"/>
    <property type="match status" value="1"/>
</dbReference>